<keyword evidence="3" id="KW-1185">Reference proteome</keyword>
<sequence length="118" mass="12999">PRLLLALLFSLAPLSSHARDKSLSLSRLSNQRKFASLSLPQLLQPTSSKQSTSVAGEEINNISGQLTPTSIHCPSPLIATEEAQHLKKLIQDYIASFIKVGDKVGAAKFLKFKYNYFQ</sequence>
<evidence type="ECO:0000313" key="2">
    <source>
        <dbReference type="EMBL" id="KAG5601021.1"/>
    </source>
</evidence>
<organism evidence="2 3">
    <name type="scientific">Solanum commersonii</name>
    <name type="common">Commerson's wild potato</name>
    <name type="synonym">Commerson's nightshade</name>
    <dbReference type="NCBI Taxonomy" id="4109"/>
    <lineage>
        <taxon>Eukaryota</taxon>
        <taxon>Viridiplantae</taxon>
        <taxon>Streptophyta</taxon>
        <taxon>Embryophyta</taxon>
        <taxon>Tracheophyta</taxon>
        <taxon>Spermatophyta</taxon>
        <taxon>Magnoliopsida</taxon>
        <taxon>eudicotyledons</taxon>
        <taxon>Gunneridae</taxon>
        <taxon>Pentapetalae</taxon>
        <taxon>asterids</taxon>
        <taxon>lamiids</taxon>
        <taxon>Solanales</taxon>
        <taxon>Solanaceae</taxon>
        <taxon>Solanoideae</taxon>
        <taxon>Solaneae</taxon>
        <taxon>Solanum</taxon>
    </lineage>
</organism>
<comment type="caution">
    <text evidence="2">The sequence shown here is derived from an EMBL/GenBank/DDBJ whole genome shotgun (WGS) entry which is preliminary data.</text>
</comment>
<dbReference type="Proteomes" id="UP000824120">
    <property type="component" value="Chromosome 6"/>
</dbReference>
<feature type="chain" id="PRO_5039905653" evidence="1">
    <location>
        <begin position="19"/>
        <end position="118"/>
    </location>
</feature>
<keyword evidence="1" id="KW-0732">Signal</keyword>
<name>A0A9J5YM22_SOLCO</name>
<dbReference type="OrthoDB" id="1326863at2759"/>
<feature type="non-terminal residue" evidence="2">
    <location>
        <position position="118"/>
    </location>
</feature>
<protein>
    <submittedName>
        <fullName evidence="2">Uncharacterized protein</fullName>
    </submittedName>
</protein>
<accession>A0A9J5YM22</accession>
<dbReference type="AlphaFoldDB" id="A0A9J5YM22"/>
<evidence type="ECO:0000313" key="3">
    <source>
        <dbReference type="Proteomes" id="UP000824120"/>
    </source>
</evidence>
<evidence type="ECO:0000256" key="1">
    <source>
        <dbReference type="SAM" id="SignalP"/>
    </source>
</evidence>
<dbReference type="EMBL" id="JACXVP010000006">
    <property type="protein sequence ID" value="KAG5601021.1"/>
    <property type="molecule type" value="Genomic_DNA"/>
</dbReference>
<feature type="signal peptide" evidence="1">
    <location>
        <begin position="1"/>
        <end position="18"/>
    </location>
</feature>
<proteinExistence type="predicted"/>
<reference evidence="2 3" key="1">
    <citation type="submission" date="2020-09" db="EMBL/GenBank/DDBJ databases">
        <title>De no assembly of potato wild relative species, Solanum commersonii.</title>
        <authorList>
            <person name="Cho K."/>
        </authorList>
    </citation>
    <scope>NUCLEOTIDE SEQUENCE [LARGE SCALE GENOMIC DNA]</scope>
    <source>
        <strain evidence="2">LZ3.2</strain>
        <tissue evidence="2">Leaf</tissue>
    </source>
</reference>
<gene>
    <name evidence="2" type="ORF">H5410_032391</name>
</gene>